<dbReference type="Gene3D" id="3.40.309.10">
    <property type="entry name" value="Aldehyde Dehydrogenase, Chain A, domain 2"/>
    <property type="match status" value="1"/>
</dbReference>
<dbReference type="PROSITE" id="PS00687">
    <property type="entry name" value="ALDEHYDE_DEHYDR_GLU"/>
    <property type="match status" value="1"/>
</dbReference>
<gene>
    <name evidence="4" type="ORF">UFOPK3752_01610</name>
    <name evidence="5" type="ORF">UFOPK4150_01040</name>
</gene>
<name>A0A6J7RTH4_9ZZZZ</name>
<dbReference type="AlphaFoldDB" id="A0A6J7RTH4"/>
<dbReference type="InterPro" id="IPR016163">
    <property type="entry name" value="Ald_DH_C"/>
</dbReference>
<dbReference type="InterPro" id="IPR029510">
    <property type="entry name" value="Ald_DH_CS_GLU"/>
</dbReference>
<evidence type="ECO:0000313" key="4">
    <source>
        <dbReference type="EMBL" id="CAB4950275.1"/>
    </source>
</evidence>
<evidence type="ECO:0000313" key="5">
    <source>
        <dbReference type="EMBL" id="CAB5031680.1"/>
    </source>
</evidence>
<keyword evidence="2" id="KW-0560">Oxidoreductase</keyword>
<dbReference type="InterPro" id="IPR016161">
    <property type="entry name" value="Ald_DH/histidinol_DH"/>
</dbReference>
<dbReference type="Gene3D" id="3.40.605.10">
    <property type="entry name" value="Aldehyde Dehydrogenase, Chain A, domain 1"/>
    <property type="match status" value="1"/>
</dbReference>
<comment type="similarity">
    <text evidence="1">Belongs to the aldehyde dehydrogenase family.</text>
</comment>
<dbReference type="EMBL" id="CAFBPU010000018">
    <property type="protein sequence ID" value="CAB5031680.1"/>
    <property type="molecule type" value="Genomic_DNA"/>
</dbReference>
<proteinExistence type="inferred from homology"/>
<dbReference type="SUPFAM" id="SSF53720">
    <property type="entry name" value="ALDH-like"/>
    <property type="match status" value="1"/>
</dbReference>
<evidence type="ECO:0000259" key="3">
    <source>
        <dbReference type="Pfam" id="PF00171"/>
    </source>
</evidence>
<evidence type="ECO:0000256" key="1">
    <source>
        <dbReference type="ARBA" id="ARBA00009986"/>
    </source>
</evidence>
<feature type="domain" description="Aldehyde dehydrogenase" evidence="3">
    <location>
        <begin position="28"/>
        <end position="484"/>
    </location>
</feature>
<accession>A0A6J7RTH4</accession>
<dbReference type="GO" id="GO:0016620">
    <property type="term" value="F:oxidoreductase activity, acting on the aldehyde or oxo group of donors, NAD or NADP as acceptor"/>
    <property type="evidence" value="ECO:0007669"/>
    <property type="project" value="InterPro"/>
</dbReference>
<dbReference type="InterPro" id="IPR016162">
    <property type="entry name" value="Ald_DH_N"/>
</dbReference>
<organism evidence="5">
    <name type="scientific">freshwater metagenome</name>
    <dbReference type="NCBI Taxonomy" id="449393"/>
    <lineage>
        <taxon>unclassified sequences</taxon>
        <taxon>metagenomes</taxon>
        <taxon>ecological metagenomes</taxon>
    </lineage>
</organism>
<dbReference type="PANTHER" id="PTHR42804">
    <property type="entry name" value="ALDEHYDE DEHYDROGENASE"/>
    <property type="match status" value="1"/>
</dbReference>
<dbReference type="FunFam" id="3.40.605.10:FF:000007">
    <property type="entry name" value="NAD/NADP-dependent betaine aldehyde dehydrogenase"/>
    <property type="match status" value="1"/>
</dbReference>
<evidence type="ECO:0000256" key="2">
    <source>
        <dbReference type="ARBA" id="ARBA00023002"/>
    </source>
</evidence>
<dbReference type="CDD" id="cd07089">
    <property type="entry name" value="ALDH_CddD-AldA-like"/>
    <property type="match status" value="1"/>
</dbReference>
<dbReference type="Pfam" id="PF00171">
    <property type="entry name" value="Aldedh"/>
    <property type="match status" value="1"/>
</dbReference>
<dbReference type="PANTHER" id="PTHR42804:SF1">
    <property type="entry name" value="ALDEHYDE DEHYDROGENASE-RELATED"/>
    <property type="match status" value="1"/>
</dbReference>
<dbReference type="InterPro" id="IPR015590">
    <property type="entry name" value="Aldehyde_DH_dom"/>
</dbReference>
<sequence length="492" mass="52026">MQVTRDTKIRLVTEMTIDGAAVPGAGAPFTVHNPATGEVLGVIAGATTGQTEQAILAARRVFNDGTWSNLALQERSAAMHRVFDVIEANRAELVATIVAEVGTPITTAEAFQFDIPLHVSRAFADLAAIDRTEHIGEHFYPVPSASLVGYRPVGVVGGISAYNYPLHLSMIKIFAAMAAGCPIVLTPSPRAPFATLLLGRLIAEAGIPAGLVNIVVSDDLAIPQMITTHPEIDKVSFTGSDAVGKIIMRQASDTLKGVALELGGKSANIIMPGTDLAALLPAVHMRYSRNAGQGCASPTRILVHKSQADDFIERSVSTWSAIKIGDPWDRETIVGPLIRPEHLARVSGYVDLALSEGASVVAGGGKPDIEGGWWYNPTLIGSVENNMRIAREEVFGPVGAMITYDTVDDAVRMANDSIYGLAGYVFGDDLDAAIAVGSRLQAGTVQINGGGGLRGDAPYGGFKQSGLGREFGEWGVREFLEPQHLQWALPTA</sequence>
<dbReference type="EMBL" id="CAFBND010000074">
    <property type="protein sequence ID" value="CAB4950275.1"/>
    <property type="molecule type" value="Genomic_DNA"/>
</dbReference>
<reference evidence="5" key="1">
    <citation type="submission" date="2020-05" db="EMBL/GenBank/DDBJ databases">
        <authorList>
            <person name="Chiriac C."/>
            <person name="Salcher M."/>
            <person name="Ghai R."/>
            <person name="Kavagutti S V."/>
        </authorList>
    </citation>
    <scope>NUCLEOTIDE SEQUENCE</scope>
</reference>
<protein>
    <submittedName>
        <fullName evidence="5">Unannotated protein</fullName>
    </submittedName>
</protein>